<comment type="caution">
    <text evidence="2">The sequence shown here is derived from an EMBL/GenBank/DDBJ whole genome shotgun (WGS) entry which is preliminary data.</text>
</comment>
<keyword evidence="1" id="KW-1133">Transmembrane helix</keyword>
<name>A0A4U0PFI5_9NEIS</name>
<feature type="transmembrane region" description="Helical" evidence="1">
    <location>
        <begin position="30"/>
        <end position="48"/>
    </location>
</feature>
<dbReference type="EMBL" id="SUMF01000031">
    <property type="protein sequence ID" value="TJZ66671.1"/>
    <property type="molecule type" value="Genomic_DNA"/>
</dbReference>
<dbReference type="AlphaFoldDB" id="A0A4U0PFI5"/>
<evidence type="ECO:0000313" key="2">
    <source>
        <dbReference type="EMBL" id="TJZ66671.1"/>
    </source>
</evidence>
<evidence type="ECO:0000313" key="3">
    <source>
        <dbReference type="Proteomes" id="UP000310016"/>
    </source>
</evidence>
<evidence type="ECO:0000256" key="1">
    <source>
        <dbReference type="SAM" id="Phobius"/>
    </source>
</evidence>
<sequence length="89" mass="9942">MPNDRNLLVATIEREAMGRQKLNRPCSPRLGTSVAVGALFGFLLSLCIPTTSHYAPWLLIALLGIGLWRQARRTNALVRLLKRKGVFEI</sequence>
<gene>
    <name evidence="2" type="ORF">FAZ21_17225</name>
</gene>
<organism evidence="2 3">
    <name type="scientific">Chitiniphilus eburneus</name>
    <dbReference type="NCBI Taxonomy" id="2571148"/>
    <lineage>
        <taxon>Bacteria</taxon>
        <taxon>Pseudomonadati</taxon>
        <taxon>Pseudomonadota</taxon>
        <taxon>Betaproteobacteria</taxon>
        <taxon>Neisseriales</taxon>
        <taxon>Chitinibacteraceae</taxon>
        <taxon>Chitiniphilus</taxon>
    </lineage>
</organism>
<reference evidence="2 3" key="1">
    <citation type="submission" date="2019-04" db="EMBL/GenBank/DDBJ databases">
        <title>Chitiniphilus eburnea sp. nov., a novel chitinolytic bacterium isolated from aquaculture sludge.</title>
        <authorList>
            <person name="Sheng M."/>
        </authorList>
    </citation>
    <scope>NUCLEOTIDE SEQUENCE [LARGE SCALE GENOMIC DNA]</scope>
    <source>
        <strain evidence="2 3">HX-2-15</strain>
    </source>
</reference>
<accession>A0A4U0PFI5</accession>
<feature type="transmembrane region" description="Helical" evidence="1">
    <location>
        <begin position="54"/>
        <end position="71"/>
    </location>
</feature>
<proteinExistence type="predicted"/>
<dbReference type="Proteomes" id="UP000310016">
    <property type="component" value="Unassembled WGS sequence"/>
</dbReference>
<keyword evidence="1" id="KW-0812">Transmembrane</keyword>
<keyword evidence="3" id="KW-1185">Reference proteome</keyword>
<dbReference type="RefSeq" id="WP_136774671.1">
    <property type="nucleotide sequence ID" value="NZ_CP156074.1"/>
</dbReference>
<keyword evidence="1" id="KW-0472">Membrane</keyword>
<protein>
    <submittedName>
        <fullName evidence="2">Uncharacterized protein</fullName>
    </submittedName>
</protein>